<dbReference type="InterPro" id="IPR036237">
    <property type="entry name" value="Xyl_isomerase-like_sf"/>
</dbReference>
<dbReference type="OrthoDB" id="3520171at2"/>
<dbReference type="PANTHER" id="PTHR12110">
    <property type="entry name" value="HYDROXYPYRUVATE ISOMERASE"/>
    <property type="match status" value="1"/>
</dbReference>
<evidence type="ECO:0000256" key="1">
    <source>
        <dbReference type="ARBA" id="ARBA00023277"/>
    </source>
</evidence>
<feature type="domain" description="Xylose isomerase-like TIM barrel" evidence="2">
    <location>
        <begin position="39"/>
        <end position="315"/>
    </location>
</feature>
<dbReference type="GO" id="GO:0016853">
    <property type="term" value="F:isomerase activity"/>
    <property type="evidence" value="ECO:0007669"/>
    <property type="project" value="UniProtKB-KW"/>
</dbReference>
<comment type="caution">
    <text evidence="3">The sequence shown here is derived from an EMBL/GenBank/DDBJ whole genome shotgun (WGS) entry which is preliminary data.</text>
</comment>
<protein>
    <submittedName>
        <fullName evidence="3">Sugar phosphate isomerase</fullName>
    </submittedName>
</protein>
<dbReference type="InterPro" id="IPR013022">
    <property type="entry name" value="Xyl_isomerase-like_TIM-brl"/>
</dbReference>
<keyword evidence="3" id="KW-0413">Isomerase</keyword>
<organism evidence="3 4">
    <name type="scientific">Amnibacterium flavum</name>
    <dbReference type="NCBI Taxonomy" id="2173173"/>
    <lineage>
        <taxon>Bacteria</taxon>
        <taxon>Bacillati</taxon>
        <taxon>Actinomycetota</taxon>
        <taxon>Actinomycetes</taxon>
        <taxon>Micrococcales</taxon>
        <taxon>Microbacteriaceae</taxon>
        <taxon>Amnibacterium</taxon>
    </lineage>
</organism>
<keyword evidence="4" id="KW-1185">Reference proteome</keyword>
<dbReference type="Proteomes" id="UP000244893">
    <property type="component" value="Unassembled WGS sequence"/>
</dbReference>
<dbReference type="PANTHER" id="PTHR12110:SF53">
    <property type="entry name" value="BLR5974 PROTEIN"/>
    <property type="match status" value="1"/>
</dbReference>
<sequence>MTTAPLLGTTLYSFTNEWVTARYTLTELLEHVAETGIGPGVELVGFQSIRDFPRLETSFIDEFRETTSRLGLVPTSLAANIDIAIRRDRDLTTEERVEYTIPQIEAARLLGFPVVRIQIGADPATLERLVPYAEKAGVRLGMEIHAPEGPLTPKVRAVSEVYDRIDSDLLGFIPDFSSTMHSISAGLAQTYVEAGLPAELLPELQRIWAGGGGQGERLKEFIALAESRGVPASTASVVASAFTMNGHERPEDWAELMPRIFHIHAKFYDIDDNGDEPAIDYFRNLGPILRAGFSGSISSEWEAHSWTPNAELRTAELIRRQHDLMRRVISEVNA</sequence>
<dbReference type="SUPFAM" id="SSF51658">
    <property type="entry name" value="Xylose isomerase-like"/>
    <property type="match status" value="1"/>
</dbReference>
<evidence type="ECO:0000313" key="3">
    <source>
        <dbReference type="EMBL" id="PVZ95747.1"/>
    </source>
</evidence>
<dbReference type="Pfam" id="PF01261">
    <property type="entry name" value="AP_endonuc_2"/>
    <property type="match status" value="1"/>
</dbReference>
<evidence type="ECO:0000313" key="4">
    <source>
        <dbReference type="Proteomes" id="UP000244893"/>
    </source>
</evidence>
<dbReference type="AlphaFoldDB" id="A0A2V1HYA5"/>
<dbReference type="Gene3D" id="3.20.20.150">
    <property type="entry name" value="Divalent-metal-dependent TIM barrel enzymes"/>
    <property type="match status" value="1"/>
</dbReference>
<dbReference type="InterPro" id="IPR050312">
    <property type="entry name" value="IolE/XylAMocC-like"/>
</dbReference>
<dbReference type="EMBL" id="QEOP01000001">
    <property type="protein sequence ID" value="PVZ95747.1"/>
    <property type="molecule type" value="Genomic_DNA"/>
</dbReference>
<dbReference type="RefSeq" id="WP_116755482.1">
    <property type="nucleotide sequence ID" value="NZ_JBHUEX010000001.1"/>
</dbReference>
<reference evidence="3 4" key="1">
    <citation type="submission" date="2018-05" db="EMBL/GenBank/DDBJ databases">
        <title>Amnibacterium sp. M8JJ-5, whole genome shotgun sequence.</title>
        <authorList>
            <person name="Tuo L."/>
        </authorList>
    </citation>
    <scope>NUCLEOTIDE SEQUENCE [LARGE SCALE GENOMIC DNA]</scope>
    <source>
        <strain evidence="3 4">M8JJ-5</strain>
    </source>
</reference>
<name>A0A2V1HYA5_9MICO</name>
<keyword evidence="1" id="KW-0119">Carbohydrate metabolism</keyword>
<proteinExistence type="predicted"/>
<evidence type="ECO:0000259" key="2">
    <source>
        <dbReference type="Pfam" id="PF01261"/>
    </source>
</evidence>
<gene>
    <name evidence="3" type="ORF">DDQ50_04510</name>
</gene>
<accession>A0A2V1HYA5</accession>